<dbReference type="EMBL" id="LAZR01026255">
    <property type="protein sequence ID" value="KKL69308.1"/>
    <property type="molecule type" value="Genomic_DNA"/>
</dbReference>
<evidence type="ECO:0000313" key="1">
    <source>
        <dbReference type="EMBL" id="KKL69308.1"/>
    </source>
</evidence>
<protein>
    <submittedName>
        <fullName evidence="1">Uncharacterized protein</fullName>
    </submittedName>
</protein>
<gene>
    <name evidence="1" type="ORF">LCGC14_2116290</name>
</gene>
<name>A0A0F9E5N5_9ZZZZ</name>
<accession>A0A0F9E5N5</accession>
<comment type="caution">
    <text evidence="1">The sequence shown here is derived from an EMBL/GenBank/DDBJ whole genome shotgun (WGS) entry which is preliminary data.</text>
</comment>
<dbReference type="AlphaFoldDB" id="A0A0F9E5N5"/>
<organism evidence="1">
    <name type="scientific">marine sediment metagenome</name>
    <dbReference type="NCBI Taxonomy" id="412755"/>
    <lineage>
        <taxon>unclassified sequences</taxon>
        <taxon>metagenomes</taxon>
        <taxon>ecological metagenomes</taxon>
    </lineage>
</organism>
<reference evidence="1" key="1">
    <citation type="journal article" date="2015" name="Nature">
        <title>Complex archaea that bridge the gap between prokaryotes and eukaryotes.</title>
        <authorList>
            <person name="Spang A."/>
            <person name="Saw J.H."/>
            <person name="Jorgensen S.L."/>
            <person name="Zaremba-Niedzwiedzka K."/>
            <person name="Martijn J."/>
            <person name="Lind A.E."/>
            <person name="van Eijk R."/>
            <person name="Schleper C."/>
            <person name="Guy L."/>
            <person name="Ettema T.J."/>
        </authorList>
    </citation>
    <scope>NUCLEOTIDE SEQUENCE</scope>
</reference>
<sequence length="153" mass="17998">MKYILILLISIVFAQVPSITHAFGQETQEEIPVWTCSTMTNLLSLIEVDTTLKPHEYYIDEEIDTTLTSEYELIPIKGKPLLDFTLETPADRCFQIYIDFQGGWFENWLNMRDSILAICPNMIDVRIEYEGIIQDYTMEEFLERLGFIEWLKQ</sequence>
<proteinExistence type="predicted"/>